<dbReference type="InterPro" id="IPR033140">
    <property type="entry name" value="Lipase_GDXG_put_SER_AS"/>
</dbReference>
<reference evidence="5" key="1">
    <citation type="journal article" date="2012" name="Nat. Biotechnol.">
        <title>Draft genome sequence of pigeonpea (Cajanus cajan), an orphan legume crop of resource-poor farmers.</title>
        <authorList>
            <person name="Varshney R.K."/>
            <person name="Chen W."/>
            <person name="Li Y."/>
            <person name="Bharti A.K."/>
            <person name="Saxena R.K."/>
            <person name="Schlueter J.A."/>
            <person name="Donoghue M.T."/>
            <person name="Azam S."/>
            <person name="Fan G."/>
            <person name="Whaley A.M."/>
            <person name="Farmer A.D."/>
            <person name="Sheridan J."/>
            <person name="Iwata A."/>
            <person name="Tuteja R."/>
            <person name="Penmetsa R.V."/>
            <person name="Wu W."/>
            <person name="Upadhyaya H.D."/>
            <person name="Yang S.P."/>
            <person name="Shah T."/>
            <person name="Saxena K.B."/>
            <person name="Michael T."/>
            <person name="McCombie W.R."/>
            <person name="Yang B."/>
            <person name="Zhang G."/>
            <person name="Yang H."/>
            <person name="Wang J."/>
            <person name="Spillane C."/>
            <person name="Cook D.R."/>
            <person name="May G.D."/>
            <person name="Xu X."/>
            <person name="Jackson S.A."/>
        </authorList>
    </citation>
    <scope>NUCLEOTIDE SEQUENCE [LARGE SCALE GENOMIC DNA]</scope>
</reference>
<dbReference type="Proteomes" id="UP000075243">
    <property type="component" value="Unassembled WGS sequence"/>
</dbReference>
<dbReference type="EMBL" id="KQ483446">
    <property type="protein sequence ID" value="KYP50925.1"/>
    <property type="molecule type" value="Genomic_DNA"/>
</dbReference>
<evidence type="ECO:0000256" key="2">
    <source>
        <dbReference type="ARBA" id="ARBA00022801"/>
    </source>
</evidence>
<dbReference type="OrthoDB" id="1368937at2759"/>
<protein>
    <submittedName>
        <fullName evidence="5">Gibberellin receptor GID1L1</fullName>
    </submittedName>
</protein>
<dbReference type="InterPro" id="IPR013094">
    <property type="entry name" value="AB_hydrolase_3"/>
</dbReference>
<keyword evidence="2" id="KW-0378">Hydrolase</keyword>
<dbReference type="GO" id="GO:0016787">
    <property type="term" value="F:hydrolase activity"/>
    <property type="evidence" value="ECO:0007669"/>
    <property type="project" value="UniProtKB-KW"/>
</dbReference>
<evidence type="ECO:0000256" key="3">
    <source>
        <dbReference type="PROSITE-ProRule" id="PRU10038"/>
    </source>
</evidence>
<keyword evidence="5" id="KW-0675">Receptor</keyword>
<evidence type="ECO:0000259" key="4">
    <source>
        <dbReference type="Pfam" id="PF07859"/>
    </source>
</evidence>
<dbReference type="Gramene" id="C.cajan_26323.t">
    <property type="protein sequence ID" value="C.cajan_26323.t.cds1"/>
    <property type="gene ID" value="C.cajan_26323"/>
</dbReference>
<evidence type="ECO:0000313" key="5">
    <source>
        <dbReference type="EMBL" id="KYP50925.1"/>
    </source>
</evidence>
<feature type="active site" evidence="3">
    <location>
        <position position="174"/>
    </location>
</feature>
<name>A0A151S7X8_CAJCA</name>
<gene>
    <name evidence="5" type="ORF">KK1_027284</name>
</gene>
<keyword evidence="6" id="KW-1185">Reference proteome</keyword>
<feature type="domain" description="Alpha/beta hydrolase fold-3" evidence="4">
    <location>
        <begin position="86"/>
        <end position="307"/>
    </location>
</feature>
<accession>A0A151S7X8</accession>
<dbReference type="InterPro" id="IPR029058">
    <property type="entry name" value="AB_hydrolase_fold"/>
</dbReference>
<proteinExistence type="inferred from homology"/>
<evidence type="ECO:0000313" key="6">
    <source>
        <dbReference type="Proteomes" id="UP000075243"/>
    </source>
</evidence>
<dbReference type="PANTHER" id="PTHR23024">
    <property type="entry name" value="ARYLACETAMIDE DEACETYLASE"/>
    <property type="match status" value="1"/>
</dbReference>
<dbReference type="SUPFAM" id="SSF53474">
    <property type="entry name" value="alpha/beta-Hydrolases"/>
    <property type="match status" value="1"/>
</dbReference>
<dbReference type="InterPro" id="IPR002168">
    <property type="entry name" value="Lipase_GDXG_HIS_AS"/>
</dbReference>
<dbReference type="PROSITE" id="PS01173">
    <property type="entry name" value="LIPASE_GDXG_HIS"/>
    <property type="match status" value="1"/>
</dbReference>
<dbReference type="PANTHER" id="PTHR23024:SF458">
    <property type="entry name" value="ALPHA_BETA HYDROLASE FOLD-3 DOMAIN-CONTAINING PROTEIN"/>
    <property type="match status" value="1"/>
</dbReference>
<dbReference type="OMA" id="YFWGSVP"/>
<sequence>MNNDANKASTSTTTPEIAHDFPGLIRVFTDGRVQRFTGTDVVPPSTSTHSVSSKDITLHPHSTLSARLFLPPPQPTSNRRRSLPLLVYFHGGGFCASSPFTAKYHNYITAVVAEAKVVALSVHYRLAPEHPLPAAYEDSWLALQWVASHRSNNGPEPWLNDHVDFGRVFLAGDSAGANIVHNVTMLLGDPDWNLGLDILGVCMVHPYFWGSVPIGSEALDPDRKAVVERLWPFVCPEMPDNDDPRVNPVGEGAPSLAWLGCGRVLVCVAEKDVLRDRGWLYYNALSRSGWMGVVEIMETQGEGHSFHLHDLGSENAQDLIKCLAHFYNRDPPPSI</sequence>
<dbReference type="PROSITE" id="PS01174">
    <property type="entry name" value="LIPASE_GDXG_SER"/>
    <property type="match status" value="1"/>
</dbReference>
<comment type="similarity">
    <text evidence="1">Belongs to the 'GDXG' lipolytic enzyme family.</text>
</comment>
<dbReference type="InterPro" id="IPR050466">
    <property type="entry name" value="Carboxylest/Gibb_receptor"/>
</dbReference>
<evidence type="ECO:0000256" key="1">
    <source>
        <dbReference type="ARBA" id="ARBA00010515"/>
    </source>
</evidence>
<dbReference type="Pfam" id="PF07859">
    <property type="entry name" value="Abhydrolase_3"/>
    <property type="match status" value="1"/>
</dbReference>
<dbReference type="AlphaFoldDB" id="A0A151S7X8"/>
<dbReference type="Gene3D" id="3.40.50.1820">
    <property type="entry name" value="alpha/beta hydrolase"/>
    <property type="match status" value="1"/>
</dbReference>
<organism evidence="5 6">
    <name type="scientific">Cajanus cajan</name>
    <name type="common">Pigeon pea</name>
    <name type="synonym">Cajanus indicus</name>
    <dbReference type="NCBI Taxonomy" id="3821"/>
    <lineage>
        <taxon>Eukaryota</taxon>
        <taxon>Viridiplantae</taxon>
        <taxon>Streptophyta</taxon>
        <taxon>Embryophyta</taxon>
        <taxon>Tracheophyta</taxon>
        <taxon>Spermatophyta</taxon>
        <taxon>Magnoliopsida</taxon>
        <taxon>eudicotyledons</taxon>
        <taxon>Gunneridae</taxon>
        <taxon>Pentapetalae</taxon>
        <taxon>rosids</taxon>
        <taxon>fabids</taxon>
        <taxon>Fabales</taxon>
        <taxon>Fabaceae</taxon>
        <taxon>Papilionoideae</taxon>
        <taxon>50 kb inversion clade</taxon>
        <taxon>NPAAA clade</taxon>
        <taxon>indigoferoid/millettioid clade</taxon>
        <taxon>Phaseoleae</taxon>
        <taxon>Cajanus</taxon>
    </lineage>
</organism>